<dbReference type="GO" id="GO:0005886">
    <property type="term" value="C:plasma membrane"/>
    <property type="evidence" value="ECO:0007669"/>
    <property type="project" value="UniProtKB-SubCell"/>
</dbReference>
<dbReference type="PANTHER" id="PTHR32243:SF18">
    <property type="entry name" value="INNER MEMBRANE ABC TRANSPORTER PERMEASE PROTEIN YCJP"/>
    <property type="match status" value="1"/>
</dbReference>
<feature type="region of interest" description="Disordered" evidence="8">
    <location>
        <begin position="1"/>
        <end position="23"/>
    </location>
</feature>
<evidence type="ECO:0000256" key="4">
    <source>
        <dbReference type="ARBA" id="ARBA00022692"/>
    </source>
</evidence>
<evidence type="ECO:0000256" key="7">
    <source>
        <dbReference type="RuleBase" id="RU363032"/>
    </source>
</evidence>
<feature type="compositionally biased region" description="Low complexity" evidence="8">
    <location>
        <begin position="9"/>
        <end position="23"/>
    </location>
</feature>
<dbReference type="PROSITE" id="PS50928">
    <property type="entry name" value="ABC_TM1"/>
    <property type="match status" value="1"/>
</dbReference>
<dbReference type="InterPro" id="IPR000515">
    <property type="entry name" value="MetI-like"/>
</dbReference>
<dbReference type="KEGG" id="nhy:JQS43_03075"/>
<dbReference type="Gene3D" id="1.10.3720.10">
    <property type="entry name" value="MetI-like"/>
    <property type="match status" value="1"/>
</dbReference>
<gene>
    <name evidence="10" type="ORF">JQS43_03075</name>
</gene>
<dbReference type="Pfam" id="PF00528">
    <property type="entry name" value="BPD_transp_1"/>
    <property type="match status" value="1"/>
</dbReference>
<evidence type="ECO:0000256" key="5">
    <source>
        <dbReference type="ARBA" id="ARBA00022989"/>
    </source>
</evidence>
<evidence type="ECO:0000256" key="6">
    <source>
        <dbReference type="ARBA" id="ARBA00023136"/>
    </source>
</evidence>
<evidence type="ECO:0000313" key="11">
    <source>
        <dbReference type="Proteomes" id="UP000662857"/>
    </source>
</evidence>
<proteinExistence type="inferred from homology"/>
<protein>
    <submittedName>
        <fullName evidence="10">Carbohydrate ABC transporter permease</fullName>
    </submittedName>
</protein>
<dbReference type="RefSeq" id="WP_239677538.1">
    <property type="nucleotide sequence ID" value="NZ_CP070499.1"/>
</dbReference>
<dbReference type="Proteomes" id="UP000662857">
    <property type="component" value="Chromosome"/>
</dbReference>
<name>A0A895YCW6_9ACTN</name>
<evidence type="ECO:0000256" key="2">
    <source>
        <dbReference type="ARBA" id="ARBA00022448"/>
    </source>
</evidence>
<dbReference type="InterPro" id="IPR035906">
    <property type="entry name" value="MetI-like_sf"/>
</dbReference>
<comment type="similarity">
    <text evidence="7">Belongs to the binding-protein-dependent transport system permease family.</text>
</comment>
<keyword evidence="6 7" id="KW-0472">Membrane</keyword>
<feature type="domain" description="ABC transmembrane type-1" evidence="9">
    <location>
        <begin position="95"/>
        <end position="286"/>
    </location>
</feature>
<feature type="transmembrane region" description="Helical" evidence="7">
    <location>
        <begin position="133"/>
        <end position="157"/>
    </location>
</feature>
<keyword evidence="5 7" id="KW-1133">Transmembrane helix</keyword>
<feature type="transmembrane region" description="Helical" evidence="7">
    <location>
        <begin position="163"/>
        <end position="182"/>
    </location>
</feature>
<evidence type="ECO:0000259" key="9">
    <source>
        <dbReference type="PROSITE" id="PS50928"/>
    </source>
</evidence>
<dbReference type="AlphaFoldDB" id="A0A895YCW6"/>
<dbReference type="PANTHER" id="PTHR32243">
    <property type="entry name" value="MALTOSE TRANSPORT SYSTEM PERMEASE-RELATED"/>
    <property type="match status" value="1"/>
</dbReference>
<accession>A0A895YCW6</accession>
<feature type="transmembrane region" description="Helical" evidence="7">
    <location>
        <begin position="99"/>
        <end position="121"/>
    </location>
</feature>
<organism evidence="10 11">
    <name type="scientific">Natronosporangium hydrolyticum</name>
    <dbReference type="NCBI Taxonomy" id="2811111"/>
    <lineage>
        <taxon>Bacteria</taxon>
        <taxon>Bacillati</taxon>
        <taxon>Actinomycetota</taxon>
        <taxon>Actinomycetes</taxon>
        <taxon>Micromonosporales</taxon>
        <taxon>Micromonosporaceae</taxon>
        <taxon>Natronosporangium</taxon>
    </lineage>
</organism>
<evidence type="ECO:0000256" key="8">
    <source>
        <dbReference type="SAM" id="MobiDB-lite"/>
    </source>
</evidence>
<keyword evidence="3" id="KW-1003">Cell membrane</keyword>
<evidence type="ECO:0000256" key="1">
    <source>
        <dbReference type="ARBA" id="ARBA00004651"/>
    </source>
</evidence>
<keyword evidence="4 7" id="KW-0812">Transmembrane</keyword>
<dbReference type="CDD" id="cd06261">
    <property type="entry name" value="TM_PBP2"/>
    <property type="match status" value="1"/>
</dbReference>
<comment type="subcellular location">
    <subcellularLocation>
        <location evidence="1 7">Cell membrane</location>
        <topology evidence="1 7">Multi-pass membrane protein</topology>
    </subcellularLocation>
</comment>
<dbReference type="SUPFAM" id="SSF161098">
    <property type="entry name" value="MetI-like"/>
    <property type="match status" value="1"/>
</dbReference>
<dbReference type="EMBL" id="CP070499">
    <property type="protein sequence ID" value="QSB15361.1"/>
    <property type="molecule type" value="Genomic_DNA"/>
</dbReference>
<sequence>MHDVTTTDPAPAKGAAPEPPAITAAERRRRRAARIRAVVMWSFIALYLFPVYWMISTSLKPMSDVATVPPVLVPTDLYLGAFESVLSNSAFLQSMRTSAIVATGTMVLGLFLAVPAAYGLARWRGRGAEVSSLSFIMAQLLPTIVIATPLFVLFASVGLTNSHLGLIIANTTIVLPFAVIILRPFFAGLPAELEDAARLDGCNPLQTLIRVAIPLARGGIVTIASLSFILTWGDLVFGLTLVTDPALRPITATLTEFVTEYTTYWNLLMAGAAVASAPILLTFLLLQRYIVGGLMDGALK</sequence>
<reference evidence="10" key="1">
    <citation type="submission" date="2021-02" db="EMBL/GenBank/DDBJ databases">
        <title>Natrosporangium hydrolyticum gen. nov., sp. nov, a haloalkaliphilic actinobacterium from a soda solonchak soil.</title>
        <authorList>
            <person name="Sorokin D.Y."/>
            <person name="Khijniak T.V."/>
            <person name="Zakharycheva A.P."/>
            <person name="Boueva O.V."/>
            <person name="Ariskina E.V."/>
            <person name="Hahnke R.L."/>
            <person name="Bunk B."/>
            <person name="Sproer C."/>
            <person name="Schumann P."/>
            <person name="Evtushenko L.I."/>
            <person name="Kublanov I.V."/>
        </authorList>
    </citation>
    <scope>NUCLEOTIDE SEQUENCE</scope>
    <source>
        <strain evidence="10">DSM 106523</strain>
    </source>
</reference>
<feature type="transmembrane region" description="Helical" evidence="7">
    <location>
        <begin position="263"/>
        <end position="286"/>
    </location>
</feature>
<evidence type="ECO:0000256" key="3">
    <source>
        <dbReference type="ARBA" id="ARBA00022475"/>
    </source>
</evidence>
<keyword evidence="2 7" id="KW-0813">Transport</keyword>
<evidence type="ECO:0000313" key="10">
    <source>
        <dbReference type="EMBL" id="QSB15361.1"/>
    </source>
</evidence>
<feature type="transmembrane region" description="Helical" evidence="7">
    <location>
        <begin position="37"/>
        <end position="55"/>
    </location>
</feature>
<feature type="transmembrane region" description="Helical" evidence="7">
    <location>
        <begin position="220"/>
        <end position="243"/>
    </location>
</feature>
<dbReference type="GO" id="GO:0055085">
    <property type="term" value="P:transmembrane transport"/>
    <property type="evidence" value="ECO:0007669"/>
    <property type="project" value="InterPro"/>
</dbReference>
<keyword evidence="11" id="KW-1185">Reference proteome</keyword>
<dbReference type="InterPro" id="IPR050901">
    <property type="entry name" value="BP-dep_ABC_trans_perm"/>
</dbReference>